<evidence type="ECO:0000256" key="1">
    <source>
        <dbReference type="ARBA" id="ARBA00022714"/>
    </source>
</evidence>
<keyword evidence="4" id="KW-0408">Iron</keyword>
<dbReference type="InterPro" id="IPR051452">
    <property type="entry name" value="Diverse_Oxidoreductases"/>
</dbReference>
<gene>
    <name evidence="7" type="ORF">ENV54_02135</name>
</gene>
<dbReference type="FunFam" id="1.10.150.120:FF:000003">
    <property type="entry name" value="Carbon monoxide dehydrogenase, small subunit"/>
    <property type="match status" value="1"/>
</dbReference>
<dbReference type="PROSITE" id="PS51085">
    <property type="entry name" value="2FE2S_FER_2"/>
    <property type="match status" value="1"/>
</dbReference>
<dbReference type="InterPro" id="IPR001041">
    <property type="entry name" value="2Fe-2S_ferredoxin-type"/>
</dbReference>
<dbReference type="GO" id="GO:0051537">
    <property type="term" value="F:2 iron, 2 sulfur cluster binding"/>
    <property type="evidence" value="ECO:0007669"/>
    <property type="project" value="UniProtKB-KW"/>
</dbReference>
<keyword evidence="1" id="KW-0001">2Fe-2S</keyword>
<evidence type="ECO:0000256" key="5">
    <source>
        <dbReference type="ARBA" id="ARBA00023014"/>
    </source>
</evidence>
<dbReference type="PANTHER" id="PTHR44379">
    <property type="entry name" value="OXIDOREDUCTASE WITH IRON-SULFUR SUBUNIT"/>
    <property type="match status" value="1"/>
</dbReference>
<dbReference type="InterPro" id="IPR036884">
    <property type="entry name" value="2Fe-2S-bd_dom_sf"/>
</dbReference>
<dbReference type="FunFam" id="3.10.20.30:FF:000020">
    <property type="entry name" value="Xanthine dehydrogenase iron-sulfur subunit"/>
    <property type="match status" value="1"/>
</dbReference>
<feature type="domain" description="2Fe-2S ferredoxin-type" evidence="6">
    <location>
        <begin position="3"/>
        <end position="79"/>
    </location>
</feature>
<dbReference type="GO" id="GO:0046872">
    <property type="term" value="F:metal ion binding"/>
    <property type="evidence" value="ECO:0007669"/>
    <property type="project" value="UniProtKB-KW"/>
</dbReference>
<reference evidence="7" key="1">
    <citation type="journal article" date="2020" name="mSystems">
        <title>Genome- and Community-Level Interaction Insights into Carbon Utilization and Element Cycling Functions of Hydrothermarchaeota in Hydrothermal Sediment.</title>
        <authorList>
            <person name="Zhou Z."/>
            <person name="Liu Y."/>
            <person name="Xu W."/>
            <person name="Pan J."/>
            <person name="Luo Z.H."/>
            <person name="Li M."/>
        </authorList>
    </citation>
    <scope>NUCLEOTIDE SEQUENCE [LARGE SCALE GENOMIC DNA]</scope>
    <source>
        <strain evidence="7">SpSt-769</strain>
    </source>
</reference>
<protein>
    <submittedName>
        <fullName evidence="7">(2Fe-2S)-binding protein</fullName>
    </submittedName>
</protein>
<evidence type="ECO:0000313" key="7">
    <source>
        <dbReference type="EMBL" id="HGH60079.1"/>
    </source>
</evidence>
<keyword evidence="5" id="KW-0411">Iron-sulfur</keyword>
<dbReference type="InterPro" id="IPR002888">
    <property type="entry name" value="2Fe-2S-bd"/>
</dbReference>
<dbReference type="InterPro" id="IPR012675">
    <property type="entry name" value="Beta-grasp_dom_sf"/>
</dbReference>
<dbReference type="InterPro" id="IPR036010">
    <property type="entry name" value="2Fe-2S_ferredoxin-like_sf"/>
</dbReference>
<keyword evidence="3" id="KW-0560">Oxidoreductase</keyword>
<dbReference type="Pfam" id="PF00111">
    <property type="entry name" value="Fer2"/>
    <property type="match status" value="1"/>
</dbReference>
<accession>A0A7C4AQN9</accession>
<dbReference type="PROSITE" id="PS00197">
    <property type="entry name" value="2FE2S_FER_1"/>
    <property type="match status" value="1"/>
</dbReference>
<evidence type="ECO:0000256" key="3">
    <source>
        <dbReference type="ARBA" id="ARBA00023002"/>
    </source>
</evidence>
<evidence type="ECO:0000259" key="6">
    <source>
        <dbReference type="PROSITE" id="PS51085"/>
    </source>
</evidence>
<dbReference type="InterPro" id="IPR006058">
    <property type="entry name" value="2Fe2S_fd_BS"/>
</dbReference>
<dbReference type="AlphaFoldDB" id="A0A7C4AQN9"/>
<comment type="caution">
    <text evidence="7">The sequence shown here is derived from an EMBL/GenBank/DDBJ whole genome shotgun (WGS) entry which is preliminary data.</text>
</comment>
<dbReference type="CDD" id="cd00207">
    <property type="entry name" value="fer2"/>
    <property type="match status" value="1"/>
</dbReference>
<name>A0A7C4AQN9_9BACT</name>
<dbReference type="PANTHER" id="PTHR44379:SF5">
    <property type="entry name" value="OXIDOREDUCTASE WITH IRON-SULFUR SUBUNIT"/>
    <property type="match status" value="1"/>
</dbReference>
<dbReference type="EMBL" id="DTGT01000066">
    <property type="protein sequence ID" value="HGH60079.1"/>
    <property type="molecule type" value="Genomic_DNA"/>
</dbReference>
<dbReference type="SUPFAM" id="SSF54292">
    <property type="entry name" value="2Fe-2S ferredoxin-like"/>
    <property type="match status" value="1"/>
</dbReference>
<dbReference type="Pfam" id="PF01799">
    <property type="entry name" value="Fer2_2"/>
    <property type="match status" value="1"/>
</dbReference>
<dbReference type="GO" id="GO:0016491">
    <property type="term" value="F:oxidoreductase activity"/>
    <property type="evidence" value="ECO:0007669"/>
    <property type="project" value="UniProtKB-KW"/>
</dbReference>
<dbReference type="Gene3D" id="1.10.150.120">
    <property type="entry name" value="[2Fe-2S]-binding domain"/>
    <property type="match status" value="1"/>
</dbReference>
<keyword evidence="2" id="KW-0479">Metal-binding</keyword>
<proteinExistence type="predicted"/>
<evidence type="ECO:0000256" key="2">
    <source>
        <dbReference type="ARBA" id="ARBA00022723"/>
    </source>
</evidence>
<evidence type="ECO:0000256" key="4">
    <source>
        <dbReference type="ARBA" id="ARBA00023004"/>
    </source>
</evidence>
<sequence>MKTIISLMVNGEQVEAAVEPNKTLVQFLREDLGLTGTKHGCGLGDCGACTVIMDGKPVNSCLVLAVQAHGREVLTIEGLAENGKLHPIQQAFVDKGAIQCGFCTPGMILSAKALLAENPQPTEQEIRTAISGNLCRCTGYQKIVEAIQEAAKSIEGTEV</sequence>
<organism evidence="7">
    <name type="scientific">Desulfomonile tiedjei</name>
    <dbReference type="NCBI Taxonomy" id="2358"/>
    <lineage>
        <taxon>Bacteria</taxon>
        <taxon>Pseudomonadati</taxon>
        <taxon>Thermodesulfobacteriota</taxon>
        <taxon>Desulfomonilia</taxon>
        <taxon>Desulfomonilales</taxon>
        <taxon>Desulfomonilaceae</taxon>
        <taxon>Desulfomonile</taxon>
    </lineage>
</organism>
<dbReference type="SUPFAM" id="SSF47741">
    <property type="entry name" value="CO dehydrogenase ISP C-domain like"/>
    <property type="match status" value="1"/>
</dbReference>
<dbReference type="Gene3D" id="3.10.20.30">
    <property type="match status" value="1"/>
</dbReference>